<dbReference type="Proteomes" id="UP000035425">
    <property type="component" value="Unassembled WGS sequence"/>
</dbReference>
<comment type="similarity">
    <text evidence="2">Belongs to the UPF0437 family.</text>
</comment>
<evidence type="ECO:0000256" key="2">
    <source>
        <dbReference type="ARBA" id="ARBA00044954"/>
    </source>
</evidence>
<dbReference type="PIRSF" id="PIRSF037676">
    <property type="entry name" value="DUF683"/>
    <property type="match status" value="1"/>
</dbReference>
<dbReference type="RefSeq" id="WP_013874041.1">
    <property type="nucleotide sequence ID" value="NZ_JWIO01000004.1"/>
</dbReference>
<evidence type="ECO:0000313" key="4">
    <source>
        <dbReference type="Proteomes" id="UP000035425"/>
    </source>
</evidence>
<evidence type="ECO:0000313" key="3">
    <source>
        <dbReference type="EMBL" id="KLL12505.1"/>
    </source>
</evidence>
<organism evidence="3 4">
    <name type="scientific">Protofrankia coriariae</name>
    <dbReference type="NCBI Taxonomy" id="1562887"/>
    <lineage>
        <taxon>Bacteria</taxon>
        <taxon>Bacillati</taxon>
        <taxon>Actinomycetota</taxon>
        <taxon>Actinomycetes</taxon>
        <taxon>Frankiales</taxon>
        <taxon>Frankiaceae</taxon>
        <taxon>Protofrankia</taxon>
    </lineage>
</organism>
<keyword evidence="4" id="KW-1185">Reference proteome</keyword>
<keyword evidence="1" id="KW-0535">Nitrogen fixation</keyword>
<gene>
    <name evidence="3" type="ORF">FrCorBMG51_04345</name>
</gene>
<dbReference type="EMBL" id="JWIO01000004">
    <property type="protein sequence ID" value="KLL12505.1"/>
    <property type="molecule type" value="Genomic_DNA"/>
</dbReference>
<dbReference type="InterPro" id="IPR007774">
    <property type="entry name" value="Put_N_fixation"/>
</dbReference>
<dbReference type="Pfam" id="PF05082">
    <property type="entry name" value="Rop-like"/>
    <property type="match status" value="1"/>
</dbReference>
<comment type="caution">
    <text evidence="3">The sequence shown here is derived from an EMBL/GenBank/DDBJ whole genome shotgun (WGS) entry which is preliminary data.</text>
</comment>
<protein>
    <submittedName>
        <fullName evidence="3">Uncharacterized protein</fullName>
    </submittedName>
</protein>
<accession>A0ABR5F6Z2</accession>
<reference evidence="3 4" key="1">
    <citation type="submission" date="2014-12" db="EMBL/GenBank/DDBJ databases">
        <title>Frankia sp. BMG5.1 draft genome.</title>
        <authorList>
            <person name="Gtari M."/>
            <person name="Ghodhbane-Gtari F."/>
            <person name="Nouioui I."/>
            <person name="Ktari A."/>
            <person name="Hezbri K."/>
            <person name="Mimouni W."/>
            <person name="Sbissi I."/>
            <person name="Ayari A."/>
            <person name="Yamanaka T."/>
            <person name="Normand P."/>
            <person name="Tisa L.S."/>
            <person name="Boudabous A."/>
        </authorList>
    </citation>
    <scope>NUCLEOTIDE SEQUENCE [LARGE SCALE GENOMIC DNA]</scope>
    <source>
        <strain evidence="3 4">BMG5.1</strain>
    </source>
</reference>
<dbReference type="Gene3D" id="1.10.287.660">
    <property type="entry name" value="Helix hairpin bin"/>
    <property type="match status" value="1"/>
</dbReference>
<name>A0ABR5F6Z2_9ACTN</name>
<sequence>MTTPDDIPELRTKLKKLNSLATRLKLDLHDLAEDLPVGWEQILETATATYNTYVEINRLERELAKVDAA</sequence>
<dbReference type="InterPro" id="IPR029012">
    <property type="entry name" value="Helix_hairpin_bin_sf"/>
</dbReference>
<evidence type="ECO:0000256" key="1">
    <source>
        <dbReference type="ARBA" id="ARBA00023231"/>
    </source>
</evidence>
<proteinExistence type="inferred from homology"/>